<dbReference type="Proteomes" id="UP000299102">
    <property type="component" value="Unassembled WGS sequence"/>
</dbReference>
<reference evidence="2 3" key="1">
    <citation type="journal article" date="2019" name="Commun. Biol.">
        <title>The bagworm genome reveals a unique fibroin gene that provides high tensile strength.</title>
        <authorList>
            <person name="Kono N."/>
            <person name="Nakamura H."/>
            <person name="Ohtoshi R."/>
            <person name="Tomita M."/>
            <person name="Numata K."/>
            <person name="Arakawa K."/>
        </authorList>
    </citation>
    <scope>NUCLEOTIDE SEQUENCE [LARGE SCALE GENOMIC DNA]</scope>
</reference>
<feature type="compositionally biased region" description="Basic and acidic residues" evidence="1">
    <location>
        <begin position="1"/>
        <end position="19"/>
    </location>
</feature>
<gene>
    <name evidence="2" type="ORF">EVAR_92712_1</name>
</gene>
<evidence type="ECO:0000313" key="3">
    <source>
        <dbReference type="Proteomes" id="UP000299102"/>
    </source>
</evidence>
<sequence length="227" mass="25037">MRNRGRDVSSCGPHREHIGRFGSPSPALAQHIRGFRRVGRFGRTLIFMTTILLNFSSVAGGHSDRSRWAFVKCPPAKGCRVPSFAGATIRQVVPALTRKREREPPAGIERTARRRGAPDRPLMISSERMSLSIRPLEYLLCQRCRRGKRKRVCRPRERALTGAPARPRPRAVLTQRAFVALAAARRCRPQSLAPGRGLTRLLAEPGESAAPAARPANARSGGDARRG</sequence>
<protein>
    <submittedName>
        <fullName evidence="2">Uncharacterized protein</fullName>
    </submittedName>
</protein>
<evidence type="ECO:0000313" key="2">
    <source>
        <dbReference type="EMBL" id="GBP06786.1"/>
    </source>
</evidence>
<feature type="region of interest" description="Disordered" evidence="1">
    <location>
        <begin position="1"/>
        <end position="23"/>
    </location>
</feature>
<organism evidence="2 3">
    <name type="scientific">Eumeta variegata</name>
    <name type="common">Bagworm moth</name>
    <name type="synonym">Eumeta japonica</name>
    <dbReference type="NCBI Taxonomy" id="151549"/>
    <lineage>
        <taxon>Eukaryota</taxon>
        <taxon>Metazoa</taxon>
        <taxon>Ecdysozoa</taxon>
        <taxon>Arthropoda</taxon>
        <taxon>Hexapoda</taxon>
        <taxon>Insecta</taxon>
        <taxon>Pterygota</taxon>
        <taxon>Neoptera</taxon>
        <taxon>Endopterygota</taxon>
        <taxon>Lepidoptera</taxon>
        <taxon>Glossata</taxon>
        <taxon>Ditrysia</taxon>
        <taxon>Tineoidea</taxon>
        <taxon>Psychidae</taxon>
        <taxon>Oiketicinae</taxon>
        <taxon>Eumeta</taxon>
    </lineage>
</organism>
<comment type="caution">
    <text evidence="2">The sequence shown here is derived from an EMBL/GenBank/DDBJ whole genome shotgun (WGS) entry which is preliminary data.</text>
</comment>
<dbReference type="EMBL" id="BGZK01000023">
    <property type="protein sequence ID" value="GBP06786.1"/>
    <property type="molecule type" value="Genomic_DNA"/>
</dbReference>
<dbReference type="AlphaFoldDB" id="A0A4C1SXV6"/>
<keyword evidence="3" id="KW-1185">Reference proteome</keyword>
<accession>A0A4C1SXV6</accession>
<name>A0A4C1SXV6_EUMVA</name>
<proteinExistence type="predicted"/>
<feature type="region of interest" description="Disordered" evidence="1">
    <location>
        <begin position="203"/>
        <end position="227"/>
    </location>
</feature>
<feature type="region of interest" description="Disordered" evidence="1">
    <location>
        <begin position="99"/>
        <end position="122"/>
    </location>
</feature>
<evidence type="ECO:0000256" key="1">
    <source>
        <dbReference type="SAM" id="MobiDB-lite"/>
    </source>
</evidence>
<feature type="compositionally biased region" description="Low complexity" evidence="1">
    <location>
        <begin position="203"/>
        <end position="221"/>
    </location>
</feature>